<dbReference type="PANTHER" id="PTHR35372:SF2">
    <property type="entry name" value="SF3 HELICASE DOMAIN-CONTAINING PROTEIN"/>
    <property type="match status" value="1"/>
</dbReference>
<dbReference type="Pfam" id="PF08706">
    <property type="entry name" value="D5_N"/>
    <property type="match status" value="1"/>
</dbReference>
<organism evidence="6">
    <name type="scientific">mine drainage metagenome</name>
    <dbReference type="NCBI Taxonomy" id="410659"/>
    <lineage>
        <taxon>unclassified sequences</taxon>
        <taxon>metagenomes</taxon>
        <taxon>ecological metagenomes</taxon>
    </lineage>
</organism>
<proteinExistence type="predicted"/>
<reference evidence="6" key="1">
    <citation type="submission" date="2009-10" db="EMBL/GenBank/DDBJ databases">
        <title>Diversity of trophic interactions inside an arsenic-rich microbial ecosystem.</title>
        <authorList>
            <person name="Bertin P.N."/>
            <person name="Heinrich-Salmeron A."/>
            <person name="Pelletier E."/>
            <person name="Goulhen-Chollet F."/>
            <person name="Arsene-Ploetze F."/>
            <person name="Gallien S."/>
            <person name="Calteau A."/>
            <person name="Vallenet D."/>
            <person name="Casiot C."/>
            <person name="Chane-Woon-Ming B."/>
            <person name="Giloteaux L."/>
            <person name="Barakat M."/>
            <person name="Bonnefoy V."/>
            <person name="Bruneel O."/>
            <person name="Chandler M."/>
            <person name="Cleiss J."/>
            <person name="Duran R."/>
            <person name="Elbaz-Poulichet F."/>
            <person name="Fonknechten N."/>
            <person name="Lauga B."/>
            <person name="Mornico D."/>
            <person name="Ortet P."/>
            <person name="Schaeffer C."/>
            <person name="Siguier P."/>
            <person name="Alexander Thil Smith A."/>
            <person name="Van Dorsselaer A."/>
            <person name="Weissenbach J."/>
            <person name="Medigue C."/>
            <person name="Le Paslier D."/>
        </authorList>
    </citation>
    <scope>NUCLEOTIDE SEQUENCE</scope>
</reference>
<evidence type="ECO:0000256" key="4">
    <source>
        <dbReference type="SAM" id="MobiDB-lite"/>
    </source>
</evidence>
<protein>
    <submittedName>
        <fullName evidence="6">Putative Phage/plasmid primase P4, C-terminal</fullName>
    </submittedName>
</protein>
<keyword evidence="1" id="KW-0547">Nucleotide-binding</keyword>
<feature type="region of interest" description="Disordered" evidence="4">
    <location>
        <begin position="1"/>
        <end position="22"/>
    </location>
</feature>
<evidence type="ECO:0000256" key="3">
    <source>
        <dbReference type="ARBA" id="ARBA00022840"/>
    </source>
</evidence>
<dbReference type="Pfam" id="PF19263">
    <property type="entry name" value="DUF5906"/>
    <property type="match status" value="1"/>
</dbReference>
<evidence type="ECO:0000313" key="6">
    <source>
        <dbReference type="EMBL" id="CBH96993.1"/>
    </source>
</evidence>
<dbReference type="PANTHER" id="PTHR35372">
    <property type="entry name" value="ATP BINDING PROTEIN-RELATED"/>
    <property type="match status" value="1"/>
</dbReference>
<name>E6PPZ0_9ZZZZ</name>
<keyword evidence="3" id="KW-0067">ATP-binding</keyword>
<evidence type="ECO:0000256" key="2">
    <source>
        <dbReference type="ARBA" id="ARBA00022801"/>
    </source>
</evidence>
<dbReference type="InterPro" id="IPR014015">
    <property type="entry name" value="Helicase_SF3_DNA-vir"/>
</dbReference>
<dbReference type="GO" id="GO:0005524">
    <property type="term" value="F:ATP binding"/>
    <property type="evidence" value="ECO:0007669"/>
    <property type="project" value="UniProtKB-KW"/>
</dbReference>
<gene>
    <name evidence="6" type="ORF">CARN2_1603</name>
</gene>
<accession>E6PPZ0</accession>
<dbReference type="PROSITE" id="PS51206">
    <property type="entry name" value="SF3_HELICASE_1"/>
    <property type="match status" value="1"/>
</dbReference>
<dbReference type="InterPro" id="IPR014818">
    <property type="entry name" value="Phage/plasmid_primase_P4_C"/>
</dbReference>
<dbReference type="SUPFAM" id="SSF52540">
    <property type="entry name" value="P-loop containing nucleoside triphosphate hydrolases"/>
    <property type="match status" value="1"/>
</dbReference>
<dbReference type="InterPro" id="IPR006500">
    <property type="entry name" value="Helicase_put_C_phage/plasmid"/>
</dbReference>
<evidence type="ECO:0000256" key="1">
    <source>
        <dbReference type="ARBA" id="ARBA00022741"/>
    </source>
</evidence>
<feature type="domain" description="SF3 helicase" evidence="5">
    <location>
        <begin position="165"/>
        <end position="314"/>
    </location>
</feature>
<dbReference type="EMBL" id="CABM01000039">
    <property type="protein sequence ID" value="CBH96993.1"/>
    <property type="molecule type" value="Genomic_DNA"/>
</dbReference>
<dbReference type="InterPro" id="IPR027417">
    <property type="entry name" value="P-loop_NTPase"/>
</dbReference>
<dbReference type="Gene3D" id="3.40.50.300">
    <property type="entry name" value="P-loop containing nucleotide triphosphate hydrolases"/>
    <property type="match status" value="1"/>
</dbReference>
<dbReference type="InterPro" id="IPR045455">
    <property type="entry name" value="NrS-1_pol-like_helicase"/>
</dbReference>
<dbReference type="InterPro" id="IPR051620">
    <property type="entry name" value="ORF904-like_C"/>
</dbReference>
<dbReference type="AlphaFoldDB" id="E6PPZ0"/>
<comment type="caution">
    <text evidence="6">The sequence shown here is derived from an EMBL/GenBank/DDBJ whole genome shotgun (WGS) entry which is preliminary data.</text>
</comment>
<sequence length="451" mass="50326">MTTTKQARCAAGASDQGDGDVKPSPELVFSMMIEDNHNYSSDGAILYFWDGLVWRPQDPGDVEKKAFRWLGMGKYQDKATPRVASSCSMAALINARPLPKFADDEKIILPVQNGYLHIDLKEGEISLQAPDRGYGLSYSIECNYDPDAQAAEFHAFISSVLPDPDVRGYIQEYAGYTLMPDSRFQTAMWWLGGGSNGKSTLAEIIAALHSKISTISLDSLDGFALVSLLGSSMVWADETPRRINEQRLKTLISGGPVQIDRKFKEPISLRSTAKWILCGNDLPVIIDQTHGFWRRFAVVQFEKKFEGSGVDVLLPERIIKNELSGVLNWALEGLLRLTSRGKFPVVPVLMQEAEDGAKREANNVLAWWQDGRAELCSDFVTSRNVIYGDYRLYTQMTGTAAVGEERFWRRLKQIVPGIDPKGKQKKLNGKPVRFMNMRLTDAASAMAQDRV</sequence>
<dbReference type="NCBIfam" id="TIGR01613">
    <property type="entry name" value="primase_Cterm"/>
    <property type="match status" value="1"/>
</dbReference>
<evidence type="ECO:0000259" key="5">
    <source>
        <dbReference type="PROSITE" id="PS51206"/>
    </source>
</evidence>
<keyword evidence="2" id="KW-0378">Hydrolase</keyword>
<dbReference type="GO" id="GO:0016787">
    <property type="term" value="F:hydrolase activity"/>
    <property type="evidence" value="ECO:0007669"/>
    <property type="project" value="UniProtKB-KW"/>
</dbReference>